<gene>
    <name evidence="9" type="ORF">BTO22_02740</name>
</gene>
<reference evidence="9 10" key="1">
    <citation type="submission" date="2016-12" db="EMBL/GenBank/DDBJ databases">
        <title>Diversity of luminous bacteria.</title>
        <authorList>
            <person name="Yoshizawa S."/>
            <person name="Kogure K."/>
        </authorList>
    </citation>
    <scope>NUCLEOTIDE SEQUENCE [LARGE SCALE GENOMIC DNA]</scope>
    <source>
        <strain evidence="9 10">ATCC 33715</strain>
    </source>
</reference>
<organism evidence="9 10">
    <name type="scientific">Aliivibrio sifiae</name>
    <dbReference type="NCBI Taxonomy" id="566293"/>
    <lineage>
        <taxon>Bacteria</taxon>
        <taxon>Pseudomonadati</taxon>
        <taxon>Pseudomonadota</taxon>
        <taxon>Gammaproteobacteria</taxon>
        <taxon>Vibrionales</taxon>
        <taxon>Vibrionaceae</taxon>
        <taxon>Aliivibrio</taxon>
    </lineage>
</organism>
<evidence type="ECO:0000313" key="10">
    <source>
        <dbReference type="Proteomes" id="UP000239263"/>
    </source>
</evidence>
<feature type="transmembrane region" description="Helical" evidence="7">
    <location>
        <begin position="228"/>
        <end position="248"/>
    </location>
</feature>
<keyword evidence="2 7" id="KW-0813">Transport</keyword>
<dbReference type="PANTHER" id="PTHR43386:SF23">
    <property type="entry name" value="ABC TRANSPORTER"/>
    <property type="match status" value="1"/>
</dbReference>
<keyword evidence="6 7" id="KW-0472">Membrane</keyword>
<comment type="similarity">
    <text evidence="7">Belongs to the binding-protein-dependent transport system permease family.</text>
</comment>
<evidence type="ECO:0000256" key="6">
    <source>
        <dbReference type="ARBA" id="ARBA00023136"/>
    </source>
</evidence>
<keyword evidence="4 7" id="KW-0812">Transmembrane</keyword>
<evidence type="ECO:0000256" key="5">
    <source>
        <dbReference type="ARBA" id="ARBA00022989"/>
    </source>
</evidence>
<dbReference type="InterPro" id="IPR050366">
    <property type="entry name" value="BP-dependent_transpt_permease"/>
</dbReference>
<dbReference type="InterPro" id="IPR035906">
    <property type="entry name" value="MetI-like_sf"/>
</dbReference>
<evidence type="ECO:0000256" key="2">
    <source>
        <dbReference type="ARBA" id="ARBA00022448"/>
    </source>
</evidence>
<name>A0A2S7XB16_9GAMM</name>
<dbReference type="RefSeq" id="WP_105054181.1">
    <property type="nucleotide sequence ID" value="NZ_CAWNRT010000001.1"/>
</dbReference>
<comment type="caution">
    <text evidence="9">The sequence shown here is derived from an EMBL/GenBank/DDBJ whole genome shotgun (WGS) entry which is preliminary data.</text>
</comment>
<evidence type="ECO:0000256" key="7">
    <source>
        <dbReference type="RuleBase" id="RU363032"/>
    </source>
</evidence>
<dbReference type="Gene3D" id="1.10.3720.10">
    <property type="entry name" value="MetI-like"/>
    <property type="match status" value="1"/>
</dbReference>
<dbReference type="SUPFAM" id="SSF161098">
    <property type="entry name" value="MetI-like"/>
    <property type="match status" value="1"/>
</dbReference>
<evidence type="ECO:0000313" key="9">
    <source>
        <dbReference type="EMBL" id="PQJ88554.1"/>
    </source>
</evidence>
<evidence type="ECO:0000259" key="8">
    <source>
        <dbReference type="PROSITE" id="PS50928"/>
    </source>
</evidence>
<dbReference type="Pfam" id="PF00528">
    <property type="entry name" value="BPD_transp_1"/>
    <property type="match status" value="1"/>
</dbReference>
<accession>A0A2S7XB16</accession>
<evidence type="ECO:0000256" key="4">
    <source>
        <dbReference type="ARBA" id="ARBA00022692"/>
    </source>
</evidence>
<dbReference type="EMBL" id="MSCO01000001">
    <property type="protein sequence ID" value="PQJ88554.1"/>
    <property type="molecule type" value="Genomic_DNA"/>
</dbReference>
<feature type="transmembrane region" description="Helical" evidence="7">
    <location>
        <begin position="60"/>
        <end position="87"/>
    </location>
</feature>
<evidence type="ECO:0000256" key="1">
    <source>
        <dbReference type="ARBA" id="ARBA00004651"/>
    </source>
</evidence>
<comment type="subcellular location">
    <subcellularLocation>
        <location evidence="1 7">Cell membrane</location>
        <topology evidence="1 7">Multi-pass membrane protein</topology>
    </subcellularLocation>
</comment>
<feature type="domain" description="ABC transmembrane type-1" evidence="8">
    <location>
        <begin position="60"/>
        <end position="249"/>
    </location>
</feature>
<keyword evidence="3" id="KW-1003">Cell membrane</keyword>
<dbReference type="AlphaFoldDB" id="A0A2S7XB16"/>
<feature type="transmembrane region" description="Helical" evidence="7">
    <location>
        <begin position="108"/>
        <end position="131"/>
    </location>
</feature>
<dbReference type="Proteomes" id="UP000239263">
    <property type="component" value="Unassembled WGS sequence"/>
</dbReference>
<evidence type="ECO:0000256" key="3">
    <source>
        <dbReference type="ARBA" id="ARBA00022475"/>
    </source>
</evidence>
<dbReference type="OrthoDB" id="9783218at2"/>
<dbReference type="CDD" id="cd06261">
    <property type="entry name" value="TM_PBP2"/>
    <property type="match status" value="1"/>
</dbReference>
<dbReference type="GO" id="GO:0055085">
    <property type="term" value="P:transmembrane transport"/>
    <property type="evidence" value="ECO:0007669"/>
    <property type="project" value="InterPro"/>
</dbReference>
<protein>
    <submittedName>
        <fullName evidence="9">Peptide ABC transporter permease</fullName>
    </submittedName>
</protein>
<dbReference type="PANTHER" id="PTHR43386">
    <property type="entry name" value="OLIGOPEPTIDE TRANSPORT SYSTEM PERMEASE PROTEIN APPC"/>
    <property type="match status" value="1"/>
</dbReference>
<sequence>MLNKHLSLTLFCLLLMTSITWQNNGEAIDLFNKNLAPNFNYWFGTDWLGRDVFSRTLKALLFSLAMGGLASLSCALLSLCLALIGNINTTLSYVIDTLTDVWSALPHLLVMIVLSVLVGGGFEGLVIAITFSHWPKLTRLLKIEIEQLRQKPYVLHSLAFGHSKLHSYQTHLTPHVLPQILTGILVLYPQALVHGAGLTFLGFGIEPSTPSMGGMLSESSQYLLSGQWWLALFPGIILIISLLLLMSISKSYEK</sequence>
<dbReference type="InterPro" id="IPR000515">
    <property type="entry name" value="MetI-like"/>
</dbReference>
<dbReference type="PROSITE" id="PS50928">
    <property type="entry name" value="ABC_TM1"/>
    <property type="match status" value="1"/>
</dbReference>
<keyword evidence="5 7" id="KW-1133">Transmembrane helix</keyword>
<proteinExistence type="inferred from homology"/>
<dbReference type="GO" id="GO:0005886">
    <property type="term" value="C:plasma membrane"/>
    <property type="evidence" value="ECO:0007669"/>
    <property type="project" value="UniProtKB-SubCell"/>
</dbReference>